<dbReference type="Pfam" id="PF13458">
    <property type="entry name" value="Peripla_BP_6"/>
    <property type="match status" value="1"/>
</dbReference>
<dbReference type="KEGG" id="fwa:DCMF_15115"/>
<evidence type="ECO:0000313" key="7">
    <source>
        <dbReference type="EMBL" id="ATW25926.1"/>
    </source>
</evidence>
<evidence type="ECO:0000256" key="2">
    <source>
        <dbReference type="ARBA" id="ARBA00022448"/>
    </source>
</evidence>
<evidence type="ECO:0000256" key="1">
    <source>
        <dbReference type="ARBA" id="ARBA00010062"/>
    </source>
</evidence>
<dbReference type="InterPro" id="IPR028082">
    <property type="entry name" value="Peripla_BP_I"/>
</dbReference>
<feature type="domain" description="Leucine-binding protein" evidence="6">
    <location>
        <begin position="46"/>
        <end position="382"/>
    </location>
</feature>
<gene>
    <name evidence="7" type="ORF">DCMF_15115</name>
</gene>
<keyword evidence="3 5" id="KW-0732">Signal</keyword>
<accession>A0A3G1KU02</accession>
<dbReference type="EMBL" id="CP017634">
    <property type="protein sequence ID" value="ATW25926.1"/>
    <property type="molecule type" value="Genomic_DNA"/>
</dbReference>
<evidence type="ECO:0000313" key="8">
    <source>
        <dbReference type="Proteomes" id="UP000323521"/>
    </source>
</evidence>
<dbReference type="RefSeq" id="WP_148135189.1">
    <property type="nucleotide sequence ID" value="NZ_CP017634.1"/>
</dbReference>
<proteinExistence type="inferred from homology"/>
<feature type="signal peptide" evidence="5">
    <location>
        <begin position="1"/>
        <end position="27"/>
    </location>
</feature>
<dbReference type="CDD" id="cd06342">
    <property type="entry name" value="PBP1_ABC_LIVBP-like"/>
    <property type="match status" value="1"/>
</dbReference>
<dbReference type="GO" id="GO:0006865">
    <property type="term" value="P:amino acid transport"/>
    <property type="evidence" value="ECO:0007669"/>
    <property type="project" value="UniProtKB-KW"/>
</dbReference>
<keyword evidence="8" id="KW-1185">Reference proteome</keyword>
<feature type="chain" id="PRO_5018185034" evidence="5">
    <location>
        <begin position="28"/>
        <end position="388"/>
    </location>
</feature>
<dbReference type="Proteomes" id="UP000323521">
    <property type="component" value="Chromosome"/>
</dbReference>
<dbReference type="Gene3D" id="3.40.50.2300">
    <property type="match status" value="2"/>
</dbReference>
<dbReference type="InterPro" id="IPR051010">
    <property type="entry name" value="BCAA_transport"/>
</dbReference>
<keyword evidence="2" id="KW-0813">Transport</keyword>
<evidence type="ECO:0000256" key="4">
    <source>
        <dbReference type="ARBA" id="ARBA00022970"/>
    </source>
</evidence>
<reference evidence="7 8" key="1">
    <citation type="submission" date="2016-10" db="EMBL/GenBank/DDBJ databases">
        <title>Complete Genome Sequence of Peptococcaceae strain DCMF.</title>
        <authorList>
            <person name="Edwards R.J."/>
            <person name="Holland S.I."/>
            <person name="Deshpande N.P."/>
            <person name="Wong Y.K."/>
            <person name="Ertan H."/>
            <person name="Manefield M."/>
            <person name="Russell T.L."/>
            <person name="Lee M.J."/>
        </authorList>
    </citation>
    <scope>NUCLEOTIDE SEQUENCE [LARGE SCALE GENOMIC DNA]</scope>
    <source>
        <strain evidence="7 8">DCMF</strain>
    </source>
</reference>
<dbReference type="InterPro" id="IPR028081">
    <property type="entry name" value="Leu-bd"/>
</dbReference>
<organism evidence="7 8">
    <name type="scientific">Formimonas warabiya</name>
    <dbReference type="NCBI Taxonomy" id="1761012"/>
    <lineage>
        <taxon>Bacteria</taxon>
        <taxon>Bacillati</taxon>
        <taxon>Bacillota</taxon>
        <taxon>Clostridia</taxon>
        <taxon>Eubacteriales</taxon>
        <taxon>Peptococcaceae</taxon>
        <taxon>Candidatus Formimonas</taxon>
    </lineage>
</organism>
<dbReference type="PANTHER" id="PTHR30483">
    <property type="entry name" value="LEUCINE-SPECIFIC-BINDING PROTEIN"/>
    <property type="match status" value="1"/>
</dbReference>
<protein>
    <submittedName>
        <fullName evidence="7">Branched chain amino acid ABC transporter substrate-binding protein</fullName>
    </submittedName>
</protein>
<dbReference type="PROSITE" id="PS51257">
    <property type="entry name" value="PROKAR_LIPOPROTEIN"/>
    <property type="match status" value="1"/>
</dbReference>
<dbReference type="PRINTS" id="PR00337">
    <property type="entry name" value="LEUILEVALBP"/>
</dbReference>
<evidence type="ECO:0000256" key="3">
    <source>
        <dbReference type="ARBA" id="ARBA00022729"/>
    </source>
</evidence>
<dbReference type="AlphaFoldDB" id="A0A3G1KU02"/>
<dbReference type="OrthoDB" id="9783240at2"/>
<keyword evidence="4" id="KW-0029">Amino-acid transport</keyword>
<name>A0A3G1KU02_FORW1</name>
<dbReference type="InterPro" id="IPR000709">
    <property type="entry name" value="Leu_Ile_Val-bd"/>
</dbReference>
<sequence>MSKKTLFLVVVMAMLALAAFGCGQQQAEQPADNNTGTEEQQFDGEILVGIMVPTTGSEATYGKDMENAINIAADQINAKGGVMGKKIVTVTADDACDPQQSASAANKLISQGVVAVVGGYCSGATIPTLTLYNDAKIPFVITAANSSKIETENPGNAFETNGTAKHQVEKAIEMWTNGGVKKVAIVHQGDAYSEDLAKMADTEWKAAGNEVVAMEVMNKGEQDTSALVTRIKAKNPDLVFWTAYFADGGLLIKQLRQSGYTGKIMVGDGSCSPQLIEIGGTATEGVQVLSSPIADYLPAAKQYVEDYKAKYSMDPGPYSALAFDGLGILADAMTRANATDFDAVVKALSETKDYQGIAGTTTFAENHTLATSNFMVVEVKDGKFVLVQ</sequence>
<dbReference type="PANTHER" id="PTHR30483:SF6">
    <property type="entry name" value="PERIPLASMIC BINDING PROTEIN OF ABC TRANSPORTER FOR NATURAL AMINO ACIDS"/>
    <property type="match status" value="1"/>
</dbReference>
<evidence type="ECO:0000256" key="5">
    <source>
        <dbReference type="SAM" id="SignalP"/>
    </source>
</evidence>
<comment type="similarity">
    <text evidence="1">Belongs to the leucine-binding protein family.</text>
</comment>
<evidence type="ECO:0000259" key="6">
    <source>
        <dbReference type="Pfam" id="PF13458"/>
    </source>
</evidence>
<dbReference type="SUPFAM" id="SSF53822">
    <property type="entry name" value="Periplasmic binding protein-like I"/>
    <property type="match status" value="1"/>
</dbReference>